<keyword evidence="2 3" id="KW-0694">RNA-binding</keyword>
<dbReference type="SUPFAM" id="SSF54768">
    <property type="entry name" value="dsRNA-binding domain-like"/>
    <property type="match status" value="2"/>
</dbReference>
<dbReference type="Gene3D" id="3.30.160.20">
    <property type="match status" value="2"/>
</dbReference>
<dbReference type="Proteomes" id="UP001652623">
    <property type="component" value="Chromosome 2"/>
</dbReference>
<keyword evidence="1" id="KW-0677">Repeat</keyword>
<dbReference type="RefSeq" id="XP_015882792.2">
    <property type="nucleotide sequence ID" value="XM_016027306.4"/>
</dbReference>
<evidence type="ECO:0000256" key="3">
    <source>
        <dbReference type="PROSITE-ProRule" id="PRU00266"/>
    </source>
</evidence>
<name>A0A6P4A435_ZIZJJ</name>
<organism evidence="6 7">
    <name type="scientific">Ziziphus jujuba</name>
    <name type="common">Chinese jujube</name>
    <name type="synonym">Ziziphus sativa</name>
    <dbReference type="NCBI Taxonomy" id="326968"/>
    <lineage>
        <taxon>Eukaryota</taxon>
        <taxon>Viridiplantae</taxon>
        <taxon>Streptophyta</taxon>
        <taxon>Embryophyta</taxon>
        <taxon>Tracheophyta</taxon>
        <taxon>Spermatophyta</taxon>
        <taxon>Magnoliopsida</taxon>
        <taxon>eudicotyledons</taxon>
        <taxon>Gunneridae</taxon>
        <taxon>Pentapetalae</taxon>
        <taxon>rosids</taxon>
        <taxon>fabids</taxon>
        <taxon>Rosales</taxon>
        <taxon>Rhamnaceae</taxon>
        <taxon>Paliureae</taxon>
        <taxon>Ziziphus</taxon>
    </lineage>
</organism>
<evidence type="ECO:0000259" key="5">
    <source>
        <dbReference type="PROSITE" id="PS50137"/>
    </source>
</evidence>
<feature type="domain" description="DRBM" evidence="5">
    <location>
        <begin position="91"/>
        <end position="160"/>
    </location>
</feature>
<dbReference type="SMART" id="SM00358">
    <property type="entry name" value="DSRM"/>
    <property type="match status" value="2"/>
</dbReference>
<proteinExistence type="predicted"/>
<dbReference type="PANTHER" id="PTHR46031">
    <property type="match status" value="1"/>
</dbReference>
<dbReference type="PROSITE" id="PS50137">
    <property type="entry name" value="DS_RBD"/>
    <property type="match status" value="1"/>
</dbReference>
<dbReference type="Pfam" id="PF00035">
    <property type="entry name" value="dsrm"/>
    <property type="match status" value="2"/>
</dbReference>
<sequence length="287" mass="31934">MAPTPLTAMSYHNCSFHQLQLHIKSEPSPPSSYSASRTTMEPTPTEPTPTSNPAPSSLSPYLHSAIAQGIALTQAQAQAPTDTAASLEPLMYNNRLQEYTQKLGLPLPKYQTTNEGSQHLPTFKSTLYVDKAVYTSPTTSLHRKIAEQNAAKIALASELNKNRKNEWFPLIYLDVVFCKSILNEFAVKMNMEKTKYNTIKHERELPGFISSLYFNGVSYSGEPRRNKKEAEQFAARTTILSLLGNPEFKTVLSEIIRSKEKLSATFNQIKRPCNANAFPTIDGQSSA</sequence>
<evidence type="ECO:0000313" key="6">
    <source>
        <dbReference type="Proteomes" id="UP001652623"/>
    </source>
</evidence>
<dbReference type="PANTHER" id="PTHR46031:SF37">
    <property type="entry name" value="DRBM DOMAIN-CONTAINING PROTEIN"/>
    <property type="match status" value="1"/>
</dbReference>
<reference evidence="6" key="1">
    <citation type="submission" date="2025-05" db="UniProtKB">
        <authorList>
            <consortium name="RefSeq"/>
        </authorList>
    </citation>
    <scope>NUCLEOTIDE SEQUENCE [LARGE SCALE GENOMIC DNA]</scope>
</reference>
<accession>A0A6P4A435</accession>
<dbReference type="GeneID" id="107418603"/>
<dbReference type="InterPro" id="IPR014720">
    <property type="entry name" value="dsRBD_dom"/>
</dbReference>
<reference evidence="7" key="2">
    <citation type="submission" date="2025-08" db="UniProtKB">
        <authorList>
            <consortium name="RefSeq"/>
        </authorList>
    </citation>
    <scope>IDENTIFICATION</scope>
    <source>
        <tissue evidence="7">Seedling</tissue>
    </source>
</reference>
<evidence type="ECO:0000313" key="7">
    <source>
        <dbReference type="RefSeq" id="XP_015882792.2"/>
    </source>
</evidence>
<dbReference type="AlphaFoldDB" id="A0A6P4A435"/>
<protein>
    <submittedName>
        <fullName evidence="7">Double-stranded RNA-binding protein 4</fullName>
    </submittedName>
</protein>
<gene>
    <name evidence="7" type="primary">LOC107418603</name>
</gene>
<feature type="region of interest" description="Disordered" evidence="4">
    <location>
        <begin position="24"/>
        <end position="58"/>
    </location>
</feature>
<dbReference type="GO" id="GO:0003723">
    <property type="term" value="F:RNA binding"/>
    <property type="evidence" value="ECO:0007669"/>
    <property type="project" value="UniProtKB-UniRule"/>
</dbReference>
<evidence type="ECO:0000256" key="4">
    <source>
        <dbReference type="SAM" id="MobiDB-lite"/>
    </source>
</evidence>
<feature type="compositionally biased region" description="Low complexity" evidence="4">
    <location>
        <begin position="31"/>
        <end position="43"/>
    </location>
</feature>
<evidence type="ECO:0000256" key="1">
    <source>
        <dbReference type="ARBA" id="ARBA00022737"/>
    </source>
</evidence>
<dbReference type="KEGG" id="zju:107418603"/>
<dbReference type="InParanoid" id="A0A6P4A435"/>
<evidence type="ECO:0000256" key="2">
    <source>
        <dbReference type="ARBA" id="ARBA00022884"/>
    </source>
</evidence>
<keyword evidence="6" id="KW-1185">Reference proteome</keyword>